<dbReference type="Proteomes" id="UP000252139">
    <property type="component" value="Unassembled WGS sequence"/>
</dbReference>
<evidence type="ECO:0000313" key="2">
    <source>
        <dbReference type="EMBL" id="RCH89924.1"/>
    </source>
</evidence>
<proteinExistence type="predicted"/>
<name>A0A367JIZ8_RHIAZ</name>
<evidence type="ECO:0000256" key="1">
    <source>
        <dbReference type="SAM" id="MobiDB-lite"/>
    </source>
</evidence>
<evidence type="ECO:0000313" key="3">
    <source>
        <dbReference type="Proteomes" id="UP000252139"/>
    </source>
</evidence>
<organism evidence="2 3">
    <name type="scientific">Rhizopus azygosporus</name>
    <name type="common">Rhizopus microsporus var. azygosporus</name>
    <dbReference type="NCBI Taxonomy" id="86630"/>
    <lineage>
        <taxon>Eukaryota</taxon>
        <taxon>Fungi</taxon>
        <taxon>Fungi incertae sedis</taxon>
        <taxon>Mucoromycota</taxon>
        <taxon>Mucoromycotina</taxon>
        <taxon>Mucoromycetes</taxon>
        <taxon>Mucorales</taxon>
        <taxon>Mucorineae</taxon>
        <taxon>Rhizopodaceae</taxon>
        <taxon>Rhizopus</taxon>
    </lineage>
</organism>
<feature type="non-terminal residue" evidence="2">
    <location>
        <position position="1"/>
    </location>
</feature>
<protein>
    <submittedName>
        <fullName evidence="2">Uncharacterized protein</fullName>
    </submittedName>
</protein>
<gene>
    <name evidence="2" type="ORF">CU097_004577</name>
</gene>
<dbReference type="EMBL" id="PJQL01001204">
    <property type="protein sequence ID" value="RCH89924.1"/>
    <property type="molecule type" value="Genomic_DNA"/>
</dbReference>
<feature type="compositionally biased region" description="Low complexity" evidence="1">
    <location>
        <begin position="81"/>
        <end position="94"/>
    </location>
</feature>
<keyword evidence="3" id="KW-1185">Reference proteome</keyword>
<dbReference type="AlphaFoldDB" id="A0A367JIZ8"/>
<feature type="region of interest" description="Disordered" evidence="1">
    <location>
        <begin position="52"/>
        <end position="105"/>
    </location>
</feature>
<accession>A0A367JIZ8</accession>
<comment type="caution">
    <text evidence="2">The sequence shown here is derived from an EMBL/GenBank/DDBJ whole genome shotgun (WGS) entry which is preliminary data.</text>
</comment>
<sequence>KASYHADTWIELNKSVSALIRAHLRYQTEGLEAMSDVATMPHVSLSLQSSCPTTVLKSGGRTHVSNGDESNEEKLNKKESSSQSSYNLSSQSSSTWMCCAASSRS</sequence>
<reference evidence="2 3" key="1">
    <citation type="journal article" date="2018" name="G3 (Bethesda)">
        <title>Phylogenetic and Phylogenomic Definition of Rhizopus Species.</title>
        <authorList>
            <person name="Gryganskyi A.P."/>
            <person name="Golan J."/>
            <person name="Dolatabadi S."/>
            <person name="Mondo S."/>
            <person name="Robb S."/>
            <person name="Idnurm A."/>
            <person name="Muszewska A."/>
            <person name="Steczkiewicz K."/>
            <person name="Masonjones S."/>
            <person name="Liao H.L."/>
            <person name="Gajdeczka M.T."/>
            <person name="Anike F."/>
            <person name="Vuek A."/>
            <person name="Anishchenko I.M."/>
            <person name="Voigt K."/>
            <person name="de Hoog G.S."/>
            <person name="Smith M.E."/>
            <person name="Heitman J."/>
            <person name="Vilgalys R."/>
            <person name="Stajich J.E."/>
        </authorList>
    </citation>
    <scope>NUCLEOTIDE SEQUENCE [LARGE SCALE GENOMIC DNA]</scope>
    <source>
        <strain evidence="2 3">CBS 357.93</strain>
    </source>
</reference>